<dbReference type="EMBL" id="CP001712">
    <property type="protein sequence ID" value="EAR15271.1"/>
    <property type="molecule type" value="Genomic_DNA"/>
</dbReference>
<dbReference type="Pfam" id="PF04909">
    <property type="entry name" value="Amidohydro_2"/>
    <property type="match status" value="1"/>
</dbReference>
<name>A4CK72_ROBBH</name>
<dbReference type="InterPro" id="IPR032466">
    <property type="entry name" value="Metal_Hydrolase"/>
</dbReference>
<evidence type="ECO:0000259" key="2">
    <source>
        <dbReference type="Pfam" id="PF04909"/>
    </source>
</evidence>
<dbReference type="InterPro" id="IPR006680">
    <property type="entry name" value="Amidohydro-rel"/>
</dbReference>
<protein>
    <recommendedName>
        <fullName evidence="2">Amidohydrolase-related domain-containing protein</fullName>
    </recommendedName>
</protein>
<dbReference type="Proteomes" id="UP000009049">
    <property type="component" value="Chromosome"/>
</dbReference>
<dbReference type="KEGG" id="rbi:RB2501_13124"/>
<dbReference type="PANTHER" id="PTHR21240">
    <property type="entry name" value="2-AMINO-3-CARBOXYLMUCONATE-6-SEMIALDEHYDE DECARBOXYLASE"/>
    <property type="match status" value="1"/>
</dbReference>
<dbReference type="STRING" id="313596.RB2501_13124"/>
<evidence type="ECO:0000313" key="4">
    <source>
        <dbReference type="Proteomes" id="UP000009049"/>
    </source>
</evidence>
<dbReference type="eggNOG" id="COG2159">
    <property type="taxonomic scope" value="Bacteria"/>
</dbReference>
<keyword evidence="1" id="KW-0456">Lyase</keyword>
<proteinExistence type="predicted"/>
<dbReference type="GO" id="GO:0016831">
    <property type="term" value="F:carboxy-lyase activity"/>
    <property type="evidence" value="ECO:0007669"/>
    <property type="project" value="InterPro"/>
</dbReference>
<dbReference type="HOGENOM" id="CLU_076353_0_0_10"/>
<sequence>MGFANNHKNQSDMISFSQATPAGRSFWITSYFSIEYKTMLPCLILAAVLSFQANAQEQSAKRPPIIDVHVHAMKVNPNFSRPMCPWFLNSMPGSGPNQEAPSFINLDCVDPLQPAASDADMQEKLLATAERLNMTLVVSGDADVIHKWHAQAPDRIIPSLGVSNADQISVEAFRDSLSSGFYKVMGEVAPQYQGMSPSDMSLDAYFAVAEELGIPVGIHMGTGGNGMANITNANYRASLGQPFLLEDMLARHPKLKIWVMHAGYPMIDQMIALMGANAYVYVDLAGFIWSYPLEEIHAYLKRLVQAGFGKRILYGTDFMVWPKLLETSIGVIENANYLSEDQKRDIFFNNAVRFFNLDPSEFE</sequence>
<dbReference type="Gene3D" id="3.20.20.140">
    <property type="entry name" value="Metal-dependent hydrolases"/>
    <property type="match status" value="1"/>
</dbReference>
<evidence type="ECO:0000313" key="3">
    <source>
        <dbReference type="EMBL" id="EAR15271.1"/>
    </source>
</evidence>
<dbReference type="AlphaFoldDB" id="A4CK72"/>
<keyword evidence="4" id="KW-1185">Reference proteome</keyword>
<organism evidence="3 4">
    <name type="scientific">Robiginitalea biformata (strain ATCC BAA-864 / DSM 15991 / KCTC 12146 / HTCC2501)</name>
    <dbReference type="NCBI Taxonomy" id="313596"/>
    <lineage>
        <taxon>Bacteria</taxon>
        <taxon>Pseudomonadati</taxon>
        <taxon>Bacteroidota</taxon>
        <taxon>Flavobacteriia</taxon>
        <taxon>Flavobacteriales</taxon>
        <taxon>Flavobacteriaceae</taxon>
        <taxon>Robiginitalea</taxon>
    </lineage>
</organism>
<dbReference type="InterPro" id="IPR032465">
    <property type="entry name" value="ACMSD"/>
</dbReference>
<evidence type="ECO:0000256" key="1">
    <source>
        <dbReference type="ARBA" id="ARBA00023239"/>
    </source>
</evidence>
<dbReference type="GO" id="GO:0016787">
    <property type="term" value="F:hydrolase activity"/>
    <property type="evidence" value="ECO:0007669"/>
    <property type="project" value="InterPro"/>
</dbReference>
<dbReference type="PANTHER" id="PTHR21240:SF19">
    <property type="entry name" value="CATALYTIC_ HYDROLASE"/>
    <property type="match status" value="1"/>
</dbReference>
<reference evidence="3 4" key="1">
    <citation type="journal article" date="2009" name="J. Bacteriol.">
        <title>Complete genome sequence of Robiginitalea biformata HTCC2501.</title>
        <authorList>
            <person name="Oh H.M."/>
            <person name="Giovannoni S.J."/>
            <person name="Lee K."/>
            <person name="Ferriera S."/>
            <person name="Johnson J."/>
            <person name="Cho J.C."/>
        </authorList>
    </citation>
    <scope>NUCLEOTIDE SEQUENCE [LARGE SCALE GENOMIC DNA]</scope>
    <source>
        <strain evidence="4">ATCC BAA-864 / HTCC2501 / KCTC 12146</strain>
    </source>
</reference>
<gene>
    <name evidence="3" type="ordered locus">RB2501_13124</name>
</gene>
<accession>A4CK72</accession>
<dbReference type="SUPFAM" id="SSF51556">
    <property type="entry name" value="Metallo-dependent hydrolases"/>
    <property type="match status" value="1"/>
</dbReference>
<feature type="domain" description="Amidohydrolase-related" evidence="2">
    <location>
        <begin position="66"/>
        <end position="357"/>
    </location>
</feature>